<evidence type="ECO:0000313" key="1">
    <source>
        <dbReference type="EMBL" id="DAD94437.1"/>
    </source>
</evidence>
<dbReference type="EMBL" id="BK015176">
    <property type="protein sequence ID" value="DAD94437.1"/>
    <property type="molecule type" value="Genomic_DNA"/>
</dbReference>
<sequence>MYMNKINSYESELKTLREEDKQVRKDILSMKIVQDAIKKTGHEEFSRCNTDWSGLQGGF</sequence>
<organism evidence="1">
    <name type="scientific">Siphoviridae sp. cttFh17</name>
    <dbReference type="NCBI Taxonomy" id="2826491"/>
    <lineage>
        <taxon>Viruses</taxon>
        <taxon>Duplodnaviria</taxon>
        <taxon>Heunggongvirae</taxon>
        <taxon>Uroviricota</taxon>
        <taxon>Caudoviricetes</taxon>
    </lineage>
</organism>
<protein>
    <submittedName>
        <fullName evidence="1">Uncharacterized protein</fullName>
    </submittedName>
</protein>
<reference evidence="1" key="1">
    <citation type="journal article" date="2021" name="Proc. Natl. Acad. Sci. U.S.A.">
        <title>A Catalog of Tens of Thousands of Viruses from Human Metagenomes Reveals Hidden Associations with Chronic Diseases.</title>
        <authorList>
            <person name="Tisza M.J."/>
            <person name="Buck C.B."/>
        </authorList>
    </citation>
    <scope>NUCLEOTIDE SEQUENCE</scope>
    <source>
        <strain evidence="1">CttFh17</strain>
    </source>
</reference>
<accession>A0A8S5NHY4</accession>
<proteinExistence type="predicted"/>
<name>A0A8S5NHY4_9CAUD</name>